<comment type="caution">
    <text evidence="1">The sequence shown here is derived from an EMBL/GenBank/DDBJ whole genome shotgun (WGS) entry which is preliminary data.</text>
</comment>
<dbReference type="Gene3D" id="3.10.129.10">
    <property type="entry name" value="Hotdog Thioesterase"/>
    <property type="match status" value="1"/>
</dbReference>
<dbReference type="EC" id="3.1.2.-" evidence="1"/>
<dbReference type="Proteomes" id="UP001596303">
    <property type="component" value="Unassembled WGS sequence"/>
</dbReference>
<gene>
    <name evidence="1" type="ORF">ACFQDM_01015</name>
</gene>
<keyword evidence="1" id="KW-0378">Hydrolase</keyword>
<organism evidence="1 2">
    <name type="scientific">Ponticaulis profundi</name>
    <dbReference type="NCBI Taxonomy" id="2665222"/>
    <lineage>
        <taxon>Bacteria</taxon>
        <taxon>Pseudomonadati</taxon>
        <taxon>Pseudomonadota</taxon>
        <taxon>Alphaproteobacteria</taxon>
        <taxon>Hyphomonadales</taxon>
        <taxon>Hyphomonadaceae</taxon>
        <taxon>Ponticaulis</taxon>
    </lineage>
</organism>
<name>A0ABW1S528_9PROT</name>
<proteinExistence type="predicted"/>
<keyword evidence="2" id="KW-1185">Reference proteome</keyword>
<dbReference type="CDD" id="cd00586">
    <property type="entry name" value="4HBT"/>
    <property type="match status" value="1"/>
</dbReference>
<dbReference type="Pfam" id="PF13279">
    <property type="entry name" value="4HBT_2"/>
    <property type="match status" value="1"/>
</dbReference>
<dbReference type="GO" id="GO:0016787">
    <property type="term" value="F:hydrolase activity"/>
    <property type="evidence" value="ECO:0007669"/>
    <property type="project" value="UniProtKB-KW"/>
</dbReference>
<dbReference type="EMBL" id="JBHSSW010000002">
    <property type="protein sequence ID" value="MFC6196634.1"/>
    <property type="molecule type" value="Genomic_DNA"/>
</dbReference>
<dbReference type="RefSeq" id="WP_377374304.1">
    <property type="nucleotide sequence ID" value="NZ_JBHSSW010000002.1"/>
</dbReference>
<sequence length="145" mass="16735">MTDLPEGVGAVDFETAFMRPITPEPEDFDVLGHVNNSVYVRWVEYISVAHWDVVAPDQLHNKYVFVMLRHEIDYRDAVWPGETVEARTWLGRARGPRFERFVDIRKPGAKKFSSFSRIDWCQVDAETKKPVRVGPDVLETFKVPG</sequence>
<protein>
    <submittedName>
        <fullName evidence="1">Acyl-CoA thioesterase</fullName>
        <ecNumber evidence="1">3.1.2.-</ecNumber>
    </submittedName>
</protein>
<dbReference type="SUPFAM" id="SSF54637">
    <property type="entry name" value="Thioesterase/thiol ester dehydrase-isomerase"/>
    <property type="match status" value="1"/>
</dbReference>
<evidence type="ECO:0000313" key="1">
    <source>
        <dbReference type="EMBL" id="MFC6196634.1"/>
    </source>
</evidence>
<accession>A0ABW1S528</accession>
<evidence type="ECO:0000313" key="2">
    <source>
        <dbReference type="Proteomes" id="UP001596303"/>
    </source>
</evidence>
<reference evidence="2" key="1">
    <citation type="journal article" date="2019" name="Int. J. Syst. Evol. Microbiol.">
        <title>The Global Catalogue of Microorganisms (GCM) 10K type strain sequencing project: providing services to taxonomists for standard genome sequencing and annotation.</title>
        <authorList>
            <consortium name="The Broad Institute Genomics Platform"/>
            <consortium name="The Broad Institute Genome Sequencing Center for Infectious Disease"/>
            <person name="Wu L."/>
            <person name="Ma J."/>
        </authorList>
    </citation>
    <scope>NUCLEOTIDE SEQUENCE [LARGE SCALE GENOMIC DNA]</scope>
    <source>
        <strain evidence="2">CGMCC-1.15741</strain>
    </source>
</reference>
<dbReference type="InterPro" id="IPR029069">
    <property type="entry name" value="HotDog_dom_sf"/>
</dbReference>